<keyword evidence="2" id="KW-0723">Serine/threonine-protein kinase</keyword>
<keyword evidence="8 15" id="KW-0067">ATP-binding</keyword>
<comment type="catalytic activity">
    <reaction evidence="12">
        <text>L-seryl-[protein] + ATP = O-phospho-L-seryl-[protein] + ADP + H(+)</text>
        <dbReference type="Rhea" id="RHEA:17989"/>
        <dbReference type="Rhea" id="RHEA-COMP:9863"/>
        <dbReference type="Rhea" id="RHEA-COMP:11604"/>
        <dbReference type="ChEBI" id="CHEBI:15378"/>
        <dbReference type="ChEBI" id="CHEBI:29999"/>
        <dbReference type="ChEBI" id="CHEBI:30616"/>
        <dbReference type="ChEBI" id="CHEBI:83421"/>
        <dbReference type="ChEBI" id="CHEBI:456216"/>
    </reaction>
</comment>
<sequence length="866" mass="94769">MDSRNEDDHADEGAENANRSGDACVDVSRHREGENGFDEHFVSRNMEGRNAVTDRSTGPDAVNNRSIGSAFRSTGSDVVNNRSSGSGSEGAVTGENAGMNMGLNDGTNMGLSGSAGAASNAADMGLTGCTFDSAVSAVSFFRGLRDKNMILQQHSILFLAIFFVSLFGGHESIKFSCNRTCGAKHLPYPFGFSASCDIHLNCSQNGDMLINEFPVQIVGQDTIKINLEPKCDRPIEALRSLSTKNYAPKSTNAILLNNCTSGFSPCNIPSISVRTHFESLNCSNNSSLSCFSRADSANGFFDYNMANISQCKYLLSSISAESFAGSAVSLEIQIMELRWWLQGDCRCSEDAICTQVKSPAGSGFRCHCRDGLAGDGYLAGVGCRKGQFWNAIVRMCFEPWRFSNLRTEKEFFCDFEDAGCNPAKYLTGRCGAGARPAVFLGGIVVAAVGVGLGLVCCLARRNSISKAKSFRKLHRAEAADINIPIYPYKEIEKATNSFSEKQRIGTGAYGTVYAGKLNNDSWVAIKRIKHRDVDSIDQVFNEIKLISSVSHPNLVRLLGCSIENDEQILVYEFMPNGTLCQHLQNVRGDGLCWPVRLAIATETAKAIAHLHSAVDPPIYHRDIKSSNILLDFDFRSKVADFGLSRHGMTDISHISTVPQGTPGYLDPQYHQDFHLSDKTDVYSFGVVLVEIITAKKVLDFSRPQDEVNLASLAIDRIGRGRLDEIIDPFLDLHSDAWTFSSVHKVAELAFRCLAFLKDTRPSMMEVAAELEQIMLTRWPSSEEINCTTSLDSSPSASSSNVSEKPLNLTVKKTEIERTDLLELQTQPRRKSTEKADHNSPVSVQDPWLSERSSPSSSSLLNSVIVE</sequence>
<dbReference type="GO" id="GO:0005524">
    <property type="term" value="F:ATP binding"/>
    <property type="evidence" value="ECO:0007669"/>
    <property type="project" value="UniProtKB-UniRule"/>
</dbReference>
<dbReference type="PROSITE" id="PS50011">
    <property type="entry name" value="PROTEIN_KINASE_DOM"/>
    <property type="match status" value="1"/>
</dbReference>
<dbReference type="InterPro" id="IPR008271">
    <property type="entry name" value="Ser/Thr_kinase_AS"/>
</dbReference>
<feature type="compositionally biased region" description="Basic and acidic residues" evidence="16">
    <location>
        <begin position="27"/>
        <end position="42"/>
    </location>
</feature>
<comment type="caution">
    <text evidence="19">The sequence shown here is derived from an EMBL/GenBank/DDBJ whole genome shotgun (WGS) entry which is preliminary data.</text>
</comment>
<feature type="domain" description="Protein kinase" evidence="18">
    <location>
        <begin position="498"/>
        <end position="775"/>
    </location>
</feature>
<dbReference type="InterPro" id="IPR011009">
    <property type="entry name" value="Kinase-like_dom_sf"/>
</dbReference>
<gene>
    <name evidence="19" type="ORF">DKX38_020620</name>
</gene>
<name>A0A5N5KBD9_9ROSI</name>
<evidence type="ECO:0000256" key="1">
    <source>
        <dbReference type="ARBA" id="ARBA00004167"/>
    </source>
</evidence>
<evidence type="ECO:0000256" key="3">
    <source>
        <dbReference type="ARBA" id="ARBA00022679"/>
    </source>
</evidence>
<dbReference type="GO" id="GO:0004674">
    <property type="term" value="F:protein serine/threonine kinase activity"/>
    <property type="evidence" value="ECO:0007669"/>
    <property type="project" value="UniProtKB-KW"/>
</dbReference>
<dbReference type="SMART" id="SM00220">
    <property type="entry name" value="S_TKc"/>
    <property type="match status" value="1"/>
</dbReference>
<evidence type="ECO:0000256" key="16">
    <source>
        <dbReference type="SAM" id="MobiDB-lite"/>
    </source>
</evidence>
<feature type="binding site" evidence="15">
    <location>
        <position position="526"/>
    </location>
    <ligand>
        <name>ATP</name>
        <dbReference type="ChEBI" id="CHEBI:30616"/>
    </ligand>
</feature>
<comment type="catalytic activity">
    <reaction evidence="13">
        <text>L-threonyl-[protein] + ATP = O-phospho-L-threonyl-[protein] + ADP + H(+)</text>
        <dbReference type="Rhea" id="RHEA:46608"/>
        <dbReference type="Rhea" id="RHEA-COMP:11060"/>
        <dbReference type="Rhea" id="RHEA-COMP:11605"/>
        <dbReference type="ChEBI" id="CHEBI:15378"/>
        <dbReference type="ChEBI" id="CHEBI:30013"/>
        <dbReference type="ChEBI" id="CHEBI:30616"/>
        <dbReference type="ChEBI" id="CHEBI:61977"/>
        <dbReference type="ChEBI" id="CHEBI:456216"/>
    </reaction>
</comment>
<feature type="transmembrane region" description="Helical" evidence="17">
    <location>
        <begin position="437"/>
        <end position="459"/>
    </location>
</feature>
<comment type="function">
    <text evidence="14">Serine/threonine-protein kinase that may function as a signaling receptor of extracellular matrix component.</text>
</comment>
<evidence type="ECO:0000256" key="4">
    <source>
        <dbReference type="ARBA" id="ARBA00022692"/>
    </source>
</evidence>
<keyword evidence="7" id="KW-0418">Kinase</keyword>
<reference evidence="20" key="1">
    <citation type="journal article" date="2019" name="Gigascience">
        <title>De novo genome assembly of the endangered Acer yangbiense, a plant species with extremely small populations endemic to Yunnan Province, China.</title>
        <authorList>
            <person name="Yang J."/>
            <person name="Wariss H.M."/>
            <person name="Tao L."/>
            <person name="Zhang R."/>
            <person name="Yun Q."/>
            <person name="Hollingsworth P."/>
            <person name="Dao Z."/>
            <person name="Luo G."/>
            <person name="Guo H."/>
            <person name="Ma Y."/>
            <person name="Sun W."/>
        </authorList>
    </citation>
    <scope>NUCLEOTIDE SEQUENCE [LARGE SCALE GENOMIC DNA]</scope>
    <source>
        <strain evidence="20">cv. br00</strain>
    </source>
</reference>
<evidence type="ECO:0000256" key="15">
    <source>
        <dbReference type="PROSITE-ProRule" id="PRU10141"/>
    </source>
</evidence>
<dbReference type="EMBL" id="VDCV01000014">
    <property type="protein sequence ID" value="KAB5526773.1"/>
    <property type="molecule type" value="Genomic_DNA"/>
</dbReference>
<keyword evidence="10 17" id="KW-0472">Membrane</keyword>
<comment type="subcellular location">
    <subcellularLocation>
        <location evidence="1">Membrane</location>
        <topology evidence="1">Single-pass membrane protein</topology>
    </subcellularLocation>
</comment>
<dbReference type="Gene3D" id="3.30.200.20">
    <property type="entry name" value="Phosphorylase Kinase, domain 1"/>
    <property type="match status" value="1"/>
</dbReference>
<evidence type="ECO:0000256" key="11">
    <source>
        <dbReference type="ARBA" id="ARBA00023180"/>
    </source>
</evidence>
<dbReference type="CDD" id="cd14066">
    <property type="entry name" value="STKc_IRAK"/>
    <property type="match status" value="1"/>
</dbReference>
<feature type="compositionally biased region" description="Low complexity" evidence="16">
    <location>
        <begin position="789"/>
        <end position="802"/>
    </location>
</feature>
<dbReference type="InterPro" id="IPR017441">
    <property type="entry name" value="Protein_kinase_ATP_BS"/>
</dbReference>
<proteinExistence type="predicted"/>
<evidence type="ECO:0000256" key="10">
    <source>
        <dbReference type="ARBA" id="ARBA00023136"/>
    </source>
</evidence>
<dbReference type="InterPro" id="IPR000719">
    <property type="entry name" value="Prot_kinase_dom"/>
</dbReference>
<dbReference type="PANTHER" id="PTHR46008">
    <property type="entry name" value="LEAF RUST 10 DISEASE-RESISTANCE LOCUS RECEPTOR-LIKE PROTEIN KINASE-LIKE 1.4"/>
    <property type="match status" value="1"/>
</dbReference>
<keyword evidence="4 17" id="KW-0812">Transmembrane</keyword>
<keyword evidence="11" id="KW-0325">Glycoprotein</keyword>
<dbReference type="GO" id="GO:0005886">
    <property type="term" value="C:plasma membrane"/>
    <property type="evidence" value="ECO:0007669"/>
    <property type="project" value="UniProtKB-ARBA"/>
</dbReference>
<evidence type="ECO:0000256" key="5">
    <source>
        <dbReference type="ARBA" id="ARBA00022729"/>
    </source>
</evidence>
<feature type="compositionally biased region" description="Polar residues" evidence="16">
    <location>
        <begin position="63"/>
        <end position="86"/>
    </location>
</feature>
<dbReference type="Gene3D" id="1.10.510.10">
    <property type="entry name" value="Transferase(Phosphotransferase) domain 1"/>
    <property type="match status" value="1"/>
</dbReference>
<evidence type="ECO:0000313" key="19">
    <source>
        <dbReference type="EMBL" id="KAB5526773.1"/>
    </source>
</evidence>
<keyword evidence="3" id="KW-0808">Transferase</keyword>
<evidence type="ECO:0000256" key="14">
    <source>
        <dbReference type="ARBA" id="ARBA00056804"/>
    </source>
</evidence>
<dbReference type="FunFam" id="3.30.200.20:FF:000481">
    <property type="entry name" value="Wall-associated receptor kinase-like 14"/>
    <property type="match status" value="1"/>
</dbReference>
<accession>A0A5N5KBD9</accession>
<evidence type="ECO:0000256" key="8">
    <source>
        <dbReference type="ARBA" id="ARBA00022840"/>
    </source>
</evidence>
<evidence type="ECO:0000256" key="6">
    <source>
        <dbReference type="ARBA" id="ARBA00022741"/>
    </source>
</evidence>
<dbReference type="Proteomes" id="UP000326939">
    <property type="component" value="Chromosome 14"/>
</dbReference>
<evidence type="ECO:0000256" key="7">
    <source>
        <dbReference type="ARBA" id="ARBA00022777"/>
    </source>
</evidence>
<feature type="region of interest" description="Disordered" evidence="16">
    <location>
        <begin position="786"/>
        <end position="805"/>
    </location>
</feature>
<organism evidence="19 20">
    <name type="scientific">Salix brachista</name>
    <dbReference type="NCBI Taxonomy" id="2182728"/>
    <lineage>
        <taxon>Eukaryota</taxon>
        <taxon>Viridiplantae</taxon>
        <taxon>Streptophyta</taxon>
        <taxon>Embryophyta</taxon>
        <taxon>Tracheophyta</taxon>
        <taxon>Spermatophyta</taxon>
        <taxon>Magnoliopsida</taxon>
        <taxon>eudicotyledons</taxon>
        <taxon>Gunneridae</taxon>
        <taxon>Pentapetalae</taxon>
        <taxon>rosids</taxon>
        <taxon>fabids</taxon>
        <taxon>Malpighiales</taxon>
        <taxon>Salicaceae</taxon>
        <taxon>Saliceae</taxon>
        <taxon>Salix</taxon>
    </lineage>
</organism>
<dbReference type="Pfam" id="PF00069">
    <property type="entry name" value="Pkinase"/>
    <property type="match status" value="1"/>
</dbReference>
<dbReference type="PROSITE" id="PS00108">
    <property type="entry name" value="PROTEIN_KINASE_ST"/>
    <property type="match status" value="1"/>
</dbReference>
<feature type="region of interest" description="Disordered" evidence="16">
    <location>
        <begin position="819"/>
        <end position="866"/>
    </location>
</feature>
<keyword evidence="6 15" id="KW-0547">Nucleotide-binding</keyword>
<evidence type="ECO:0000256" key="9">
    <source>
        <dbReference type="ARBA" id="ARBA00022989"/>
    </source>
</evidence>
<dbReference type="SUPFAM" id="SSF56112">
    <property type="entry name" value="Protein kinase-like (PK-like)"/>
    <property type="match status" value="1"/>
</dbReference>
<feature type="compositionally biased region" description="Low complexity" evidence="16">
    <location>
        <begin position="849"/>
        <end position="866"/>
    </location>
</feature>
<feature type="transmembrane region" description="Helical" evidence="17">
    <location>
        <begin position="150"/>
        <end position="169"/>
    </location>
</feature>
<evidence type="ECO:0000256" key="13">
    <source>
        <dbReference type="ARBA" id="ARBA00047951"/>
    </source>
</evidence>
<evidence type="ECO:0000313" key="20">
    <source>
        <dbReference type="Proteomes" id="UP000326939"/>
    </source>
</evidence>
<dbReference type="AlphaFoldDB" id="A0A5N5KBD9"/>
<evidence type="ECO:0000256" key="17">
    <source>
        <dbReference type="SAM" id="Phobius"/>
    </source>
</evidence>
<feature type="region of interest" description="Disordered" evidence="16">
    <location>
        <begin position="1"/>
        <end position="100"/>
    </location>
</feature>
<dbReference type="FunFam" id="1.10.510.10:FF:000161">
    <property type="entry name" value="Wall-associated receptor kinase-like 20"/>
    <property type="match status" value="1"/>
</dbReference>
<keyword evidence="20" id="KW-1185">Reference proteome</keyword>
<keyword evidence="9 17" id="KW-1133">Transmembrane helix</keyword>
<keyword evidence="5" id="KW-0732">Signal</keyword>
<evidence type="ECO:0000259" key="18">
    <source>
        <dbReference type="PROSITE" id="PS50011"/>
    </source>
</evidence>
<dbReference type="PANTHER" id="PTHR46008:SF62">
    <property type="entry name" value="PROTEIN KINASE DOMAIN-CONTAINING PROTEIN"/>
    <property type="match status" value="1"/>
</dbReference>
<evidence type="ECO:0000256" key="2">
    <source>
        <dbReference type="ARBA" id="ARBA00022527"/>
    </source>
</evidence>
<protein>
    <recommendedName>
        <fullName evidence="18">Protein kinase domain-containing protein</fullName>
    </recommendedName>
</protein>
<evidence type="ECO:0000256" key="12">
    <source>
        <dbReference type="ARBA" id="ARBA00047558"/>
    </source>
</evidence>
<dbReference type="PROSITE" id="PS00107">
    <property type="entry name" value="PROTEIN_KINASE_ATP"/>
    <property type="match status" value="1"/>
</dbReference>